<dbReference type="PANTHER" id="PTHR38456">
    <property type="entry name" value="CYCLIC DI-AMP RECEPTOR A"/>
    <property type="match status" value="1"/>
</dbReference>
<dbReference type="InterPro" id="IPR015867">
    <property type="entry name" value="N-reg_PII/ATP_PRibTrfase_C"/>
</dbReference>
<dbReference type="SUPFAM" id="SSF54913">
    <property type="entry name" value="GlnB-like"/>
    <property type="match status" value="1"/>
</dbReference>
<dbReference type="AlphaFoldDB" id="D3AFC3"/>
<name>D3AFC3_9FIRM</name>
<evidence type="ECO:0000313" key="2">
    <source>
        <dbReference type="Proteomes" id="UP000004968"/>
    </source>
</evidence>
<evidence type="ECO:0000313" key="1">
    <source>
        <dbReference type="EMBL" id="EFC99482.1"/>
    </source>
</evidence>
<dbReference type="HOGENOM" id="CLU_143974_0_0_9"/>
<dbReference type="EMBL" id="ACIO01000177">
    <property type="protein sequence ID" value="EFC99482.1"/>
    <property type="molecule type" value="Genomic_DNA"/>
</dbReference>
<protein>
    <recommendedName>
        <fullName evidence="3">Transcriptional regulator</fullName>
    </recommendedName>
</protein>
<dbReference type="InterPro" id="IPR011322">
    <property type="entry name" value="N-reg_PII-like_a/b"/>
</dbReference>
<gene>
    <name evidence="1" type="ORF">CLOSTHATH_02307</name>
</gene>
<sequence>MLFYFSRLCFIIEPAYIFAKKDNEVIEMKIVYAIVSSDDGNRVTDVLNENSFSVTKLATTGGFLKKGNSTLMIGTNDDKVEEVINLIKDTCGKRQKITCNVPAPNIASISAGYMMMPMTVELGGATIFVTDVERFEKI</sequence>
<dbReference type="Pfam" id="PF06153">
    <property type="entry name" value="CdAMP_rec"/>
    <property type="match status" value="1"/>
</dbReference>
<dbReference type="Gene3D" id="3.30.70.120">
    <property type="match status" value="1"/>
</dbReference>
<organism evidence="1 2">
    <name type="scientific">Hungatella hathewayi DSM 13479</name>
    <dbReference type="NCBI Taxonomy" id="566550"/>
    <lineage>
        <taxon>Bacteria</taxon>
        <taxon>Bacillati</taxon>
        <taxon>Bacillota</taxon>
        <taxon>Clostridia</taxon>
        <taxon>Lachnospirales</taxon>
        <taxon>Lachnospiraceae</taxon>
        <taxon>Hungatella</taxon>
    </lineage>
</organism>
<evidence type="ECO:0008006" key="3">
    <source>
        <dbReference type="Google" id="ProtNLM"/>
    </source>
</evidence>
<proteinExistence type="predicted"/>
<comment type="caution">
    <text evidence="1">The sequence shown here is derived from an EMBL/GenBank/DDBJ whole genome shotgun (WGS) entry which is preliminary data.</text>
</comment>
<dbReference type="Proteomes" id="UP000004968">
    <property type="component" value="Unassembled WGS sequence"/>
</dbReference>
<dbReference type="PANTHER" id="PTHR38456:SF1">
    <property type="entry name" value="CYCLIC DI-AMP RECEPTOR A"/>
    <property type="match status" value="1"/>
</dbReference>
<reference evidence="1 2" key="1">
    <citation type="submission" date="2010-01" db="EMBL/GenBank/DDBJ databases">
        <authorList>
            <person name="Weinstock G."/>
            <person name="Sodergren E."/>
            <person name="Clifton S."/>
            <person name="Fulton L."/>
            <person name="Fulton B."/>
            <person name="Courtney L."/>
            <person name="Fronick C."/>
            <person name="Harrison M."/>
            <person name="Strong C."/>
            <person name="Farmer C."/>
            <person name="Delahaunty K."/>
            <person name="Markovic C."/>
            <person name="Hall O."/>
            <person name="Minx P."/>
            <person name="Tomlinson C."/>
            <person name="Mitreva M."/>
            <person name="Nelson J."/>
            <person name="Hou S."/>
            <person name="Wollam A."/>
            <person name="Pepin K.H."/>
            <person name="Johnson M."/>
            <person name="Bhonagiri V."/>
            <person name="Nash W.E."/>
            <person name="Warren W."/>
            <person name="Chinwalla A."/>
            <person name="Mardis E.R."/>
            <person name="Wilson R.K."/>
        </authorList>
    </citation>
    <scope>NUCLEOTIDE SEQUENCE [LARGE SCALE GENOMIC DNA]</scope>
    <source>
        <strain evidence="1 2">DSM 13479</strain>
    </source>
</reference>
<accession>D3AFC3</accession>
<dbReference type="InterPro" id="IPR010375">
    <property type="entry name" value="CdAMP_rec"/>
</dbReference>